<comment type="subcellular location">
    <subcellularLocation>
        <location evidence="1">Virion</location>
    </subcellularLocation>
</comment>
<dbReference type="InterPro" id="IPR029053">
    <property type="entry name" value="Viral_coat"/>
</dbReference>
<evidence type="ECO:0000256" key="2">
    <source>
        <dbReference type="ARBA" id="ARBA00022844"/>
    </source>
</evidence>
<name>A0A5Q0V0H6_9VIRU</name>
<organism evidence="3">
    <name type="scientific">Hammarskog picorna-like virus</name>
    <dbReference type="NCBI Taxonomy" id="2665417"/>
    <lineage>
        <taxon>Viruses</taxon>
        <taxon>Riboviria</taxon>
        <taxon>Orthornavirae</taxon>
        <taxon>Pisuviricota</taxon>
        <taxon>Pisoniviricetes</taxon>
        <taxon>Picornavirales</taxon>
    </lineage>
</organism>
<reference evidence="3" key="1">
    <citation type="journal article" date="2019" name="Viruses">
        <title>Viromics Reveal a Number of Novel RNA Viruses in Swedish Mosquitoes.</title>
        <authorList>
            <person name="Oehlund P."/>
            <person name="Hayer J."/>
            <person name="Lunden H."/>
            <person name="Hesson J.C."/>
            <person name="Blomstroem A.-L."/>
        </authorList>
    </citation>
    <scope>NUCLEOTIDE SEQUENCE</scope>
    <source>
        <strain evidence="3">SW13</strain>
    </source>
</reference>
<protein>
    <submittedName>
        <fullName evidence="3">Uncharacterized protein</fullName>
    </submittedName>
</protein>
<dbReference type="EMBL" id="MN513381">
    <property type="protein sequence ID" value="QGA87332.1"/>
    <property type="molecule type" value="Genomic_RNA"/>
</dbReference>
<dbReference type="GO" id="GO:0044423">
    <property type="term" value="C:virion component"/>
    <property type="evidence" value="ECO:0007669"/>
    <property type="project" value="UniProtKB-KW"/>
</dbReference>
<dbReference type="Gene3D" id="2.60.120.20">
    <property type="match status" value="1"/>
</dbReference>
<accession>A0A5Q0V0H6</accession>
<proteinExistence type="predicted"/>
<sequence length="194" mass="22563">MAMPINRQLSRADPGYKQMGWVDYAQKEKDWDKFSWPIDYEGTLWYKSIMMSNFTSLMPITQDAQVFFTFTNLVLKIMPTTNANFQGLARICFFPFPDATFATRNRLNLNEASTRRVISVDLTPADTEPYILKIPNLLPLHWYRYNSGYLMGYHLGLIQVKVIAPLATKSPRTTLEYTIRAYFEGFRTTGNYVH</sequence>
<evidence type="ECO:0000256" key="1">
    <source>
        <dbReference type="ARBA" id="ARBA00004328"/>
    </source>
</evidence>
<reference evidence="3" key="2">
    <citation type="submission" date="2019-09" db="EMBL/GenBank/DDBJ databases">
        <authorList>
            <person name="Ohlund P."/>
            <person name="Hayer J."/>
            <person name="Lunden H."/>
            <person name="Hesson J.C."/>
            <person name="Blomstrom A.-L."/>
        </authorList>
    </citation>
    <scope>NUCLEOTIDE SEQUENCE</scope>
    <source>
        <strain evidence="3">SW13</strain>
    </source>
</reference>
<keyword evidence="2" id="KW-0946">Virion</keyword>
<dbReference type="SUPFAM" id="SSF88633">
    <property type="entry name" value="Positive stranded ssRNA viruses"/>
    <property type="match status" value="1"/>
</dbReference>
<evidence type="ECO:0000313" key="3">
    <source>
        <dbReference type="EMBL" id="QGA87332.1"/>
    </source>
</evidence>